<keyword evidence="2" id="KW-1185">Reference proteome</keyword>
<dbReference type="RefSeq" id="WP_129599433.1">
    <property type="nucleotide sequence ID" value="NZ_SBLB01000001.1"/>
</dbReference>
<organism evidence="1 2">
    <name type="scientific">Spirosoma sordidisoli</name>
    <dbReference type="NCBI Taxonomy" id="2502893"/>
    <lineage>
        <taxon>Bacteria</taxon>
        <taxon>Pseudomonadati</taxon>
        <taxon>Bacteroidota</taxon>
        <taxon>Cytophagia</taxon>
        <taxon>Cytophagales</taxon>
        <taxon>Cytophagaceae</taxon>
        <taxon>Spirosoma</taxon>
    </lineage>
</organism>
<proteinExistence type="predicted"/>
<gene>
    <name evidence="1" type="ORF">EQG79_01620</name>
</gene>
<dbReference type="EMBL" id="SBLB01000001">
    <property type="protein sequence ID" value="RYC70878.1"/>
    <property type="molecule type" value="Genomic_DNA"/>
</dbReference>
<name>A0A4V1RWN4_9BACT</name>
<comment type="caution">
    <text evidence="1">The sequence shown here is derived from an EMBL/GenBank/DDBJ whole genome shotgun (WGS) entry which is preliminary data.</text>
</comment>
<evidence type="ECO:0000313" key="1">
    <source>
        <dbReference type="EMBL" id="RYC70878.1"/>
    </source>
</evidence>
<dbReference type="AlphaFoldDB" id="A0A4V1RWN4"/>
<dbReference type="Proteomes" id="UP000290407">
    <property type="component" value="Unassembled WGS sequence"/>
</dbReference>
<accession>A0A4V1RWN4</accession>
<sequence length="61" mass="6746">MAAAKKMKFKELDPAEGPALGRTLTLTEDEGNALLEYQKTHVACWELITPKQDPEPSTTTE</sequence>
<protein>
    <submittedName>
        <fullName evidence="1">Uncharacterized protein</fullName>
    </submittedName>
</protein>
<evidence type="ECO:0000313" key="2">
    <source>
        <dbReference type="Proteomes" id="UP000290407"/>
    </source>
</evidence>
<reference evidence="1 2" key="1">
    <citation type="submission" date="2019-01" db="EMBL/GenBank/DDBJ databases">
        <title>Spirosoma flava sp. nov., a propanil-degrading bacterium isolated from herbicide-contaminated soil.</title>
        <authorList>
            <person name="Zhang L."/>
            <person name="Jiang J.-D."/>
        </authorList>
    </citation>
    <scope>NUCLEOTIDE SEQUENCE [LARGE SCALE GENOMIC DNA]</scope>
    <source>
        <strain evidence="1 2">TY50</strain>
    </source>
</reference>